<dbReference type="PANTHER" id="PTHR33169:SF25">
    <property type="entry name" value="DNA-BINDING PROTEIN YIZB-RELATED"/>
    <property type="match status" value="1"/>
</dbReference>
<evidence type="ECO:0000313" key="4">
    <source>
        <dbReference type="Proteomes" id="UP000664578"/>
    </source>
</evidence>
<dbReference type="KEGG" id="bfx:BC359_18590"/>
<feature type="domain" description="Transcription regulator PadR N-terminal" evidence="1">
    <location>
        <begin position="14"/>
        <end position="85"/>
    </location>
</feature>
<dbReference type="EMBL" id="JAEMWV010000007">
    <property type="protein sequence ID" value="MBN8252862.1"/>
    <property type="molecule type" value="Genomic_DNA"/>
</dbReference>
<name>A0A8I1MIE2_9BACI</name>
<reference evidence="2" key="1">
    <citation type="submission" date="2020-12" db="EMBL/GenBank/DDBJ databases">
        <title>PHA producing bacteria isolated from mangrove.</title>
        <authorList>
            <person name="Zheng W."/>
            <person name="Yu S."/>
            <person name="Huang Y."/>
        </authorList>
    </citation>
    <scope>NUCLEOTIDE SEQUENCE</scope>
    <source>
        <strain evidence="2">GN22-4</strain>
    </source>
</reference>
<dbReference type="Pfam" id="PF03551">
    <property type="entry name" value="PadR"/>
    <property type="match status" value="1"/>
</dbReference>
<dbReference type="InterPro" id="IPR036388">
    <property type="entry name" value="WH-like_DNA-bd_sf"/>
</dbReference>
<dbReference type="PANTHER" id="PTHR33169">
    <property type="entry name" value="PADR-FAMILY TRANSCRIPTIONAL REGULATOR"/>
    <property type="match status" value="1"/>
</dbReference>
<accession>A0A8I1MIE2</accession>
<sequence length="111" mass="13224">MYSQMIKGLLEGSILSLIKQNEIYGYELIEKLRQGGFNKVSEGTIYPLLLRLQKEKLISAYFIESKTGPRRKYYKITREGLEFLQDFEGEWVKLEKSVNYFLKHREEHSRI</sequence>
<organism evidence="2 4">
    <name type="scientific">Priestia flexa</name>
    <dbReference type="NCBI Taxonomy" id="86664"/>
    <lineage>
        <taxon>Bacteria</taxon>
        <taxon>Bacillati</taxon>
        <taxon>Bacillota</taxon>
        <taxon>Bacilli</taxon>
        <taxon>Bacillales</taxon>
        <taxon>Bacillaceae</taxon>
        <taxon>Priestia</taxon>
    </lineage>
</organism>
<gene>
    <name evidence="2" type="ORF">JF537_14890</name>
    <name evidence="3" type="ORF">RIB56_15295</name>
</gene>
<dbReference type="Proteomes" id="UP000664578">
    <property type="component" value="Unassembled WGS sequence"/>
</dbReference>
<proteinExistence type="predicted"/>
<evidence type="ECO:0000313" key="5">
    <source>
        <dbReference type="Proteomes" id="UP001284771"/>
    </source>
</evidence>
<reference evidence="5" key="2">
    <citation type="submission" date="2023-07" db="EMBL/GenBank/DDBJ databases">
        <title>Draft genomic sequences of Priestia flexa CCM isolated from the soil of an abandoned mine contaminated by free cyanide in the high Andean zone of Tacna, Peru.</title>
        <authorList>
            <person name="Caceda Quiroz C.J."/>
            <person name="Maraza Chooque G.J."/>
            <person name="Fora Quispe G.L."/>
            <person name="Carpio Mamani M."/>
        </authorList>
    </citation>
    <scope>NUCLEOTIDE SEQUENCE [LARGE SCALE GENOMIC DNA]</scope>
    <source>
        <strain evidence="5">CCM</strain>
    </source>
</reference>
<dbReference type="Gene3D" id="1.10.10.10">
    <property type="entry name" value="Winged helix-like DNA-binding domain superfamily/Winged helix DNA-binding domain"/>
    <property type="match status" value="1"/>
</dbReference>
<evidence type="ECO:0000259" key="1">
    <source>
        <dbReference type="Pfam" id="PF03551"/>
    </source>
</evidence>
<protein>
    <submittedName>
        <fullName evidence="2">PadR family transcriptional regulator</fullName>
    </submittedName>
</protein>
<dbReference type="AlphaFoldDB" id="A0A8I1MIE2"/>
<dbReference type="GeneID" id="93680871"/>
<comment type="caution">
    <text evidence="2">The sequence shown here is derived from an EMBL/GenBank/DDBJ whole genome shotgun (WGS) entry which is preliminary data.</text>
</comment>
<reference evidence="3" key="3">
    <citation type="submission" date="2024-05" db="EMBL/GenBank/DDBJ databases">
        <title>Draft genomic sequences of Priestia flexa CCM isolated from the soil of an abandoned mine contaminated by free cyanide in the high Andean zone of Tacna, Peru.</title>
        <authorList>
            <person name="Caceda Quiroz C.J."/>
            <person name="Maraza Chooque G.J."/>
            <person name="Fora Quispe G.L."/>
            <person name="Carpio Mamani M."/>
        </authorList>
    </citation>
    <scope>NUCLEOTIDE SEQUENCE</scope>
    <source>
        <strain evidence="3">CCM</strain>
    </source>
</reference>
<dbReference type="EMBL" id="JAWUZT010000050">
    <property type="protein sequence ID" value="MDW8517492.1"/>
    <property type="molecule type" value="Genomic_DNA"/>
</dbReference>
<dbReference type="InterPro" id="IPR005149">
    <property type="entry name" value="Tscrpt_reg_PadR_N"/>
</dbReference>
<evidence type="ECO:0000313" key="2">
    <source>
        <dbReference type="EMBL" id="MBN8252862.1"/>
    </source>
</evidence>
<dbReference type="RefSeq" id="WP_076512921.1">
    <property type="nucleotide sequence ID" value="NZ_CM125968.1"/>
</dbReference>
<evidence type="ECO:0000313" key="3">
    <source>
        <dbReference type="EMBL" id="MDW8517492.1"/>
    </source>
</evidence>
<dbReference type="InterPro" id="IPR052509">
    <property type="entry name" value="Metal_resp_DNA-bind_regulator"/>
</dbReference>
<dbReference type="Proteomes" id="UP001284771">
    <property type="component" value="Unassembled WGS sequence"/>
</dbReference>
<dbReference type="InterPro" id="IPR036390">
    <property type="entry name" value="WH_DNA-bd_sf"/>
</dbReference>
<dbReference type="SUPFAM" id="SSF46785">
    <property type="entry name" value="Winged helix' DNA-binding domain"/>
    <property type="match status" value="1"/>
</dbReference>
<keyword evidence="5" id="KW-1185">Reference proteome</keyword>